<name>A0ABQ5H3T5_9ASTR</name>
<keyword evidence="2" id="KW-1185">Reference proteome</keyword>
<evidence type="ECO:0000313" key="1">
    <source>
        <dbReference type="EMBL" id="GJT82464.1"/>
    </source>
</evidence>
<dbReference type="EMBL" id="BQNB010019170">
    <property type="protein sequence ID" value="GJT82464.1"/>
    <property type="molecule type" value="Genomic_DNA"/>
</dbReference>
<proteinExistence type="predicted"/>
<dbReference type="Proteomes" id="UP001151760">
    <property type="component" value="Unassembled WGS sequence"/>
</dbReference>
<evidence type="ECO:0000313" key="2">
    <source>
        <dbReference type="Proteomes" id="UP001151760"/>
    </source>
</evidence>
<protein>
    <submittedName>
        <fullName evidence="1">Uncharacterized protein</fullName>
    </submittedName>
</protein>
<reference evidence="1" key="2">
    <citation type="submission" date="2022-01" db="EMBL/GenBank/DDBJ databases">
        <authorList>
            <person name="Yamashiro T."/>
            <person name="Shiraishi A."/>
            <person name="Satake H."/>
            <person name="Nakayama K."/>
        </authorList>
    </citation>
    <scope>NUCLEOTIDE SEQUENCE</scope>
</reference>
<sequence>MEECHKMFTDQIDWTNPEGDQVSVDVNQPLPLGGPLEHPSDTYAFTMKVEILLKPTSNKLMVVTNRFTLIVLSALRRSDKENRQVRSVLTDPEVQVKMEMEIPHSSGDLFLTACSYSTYTSKDLIKAQVYVSKLPQL</sequence>
<accession>A0ABQ5H3T5</accession>
<reference evidence="1" key="1">
    <citation type="journal article" date="2022" name="Int. J. Mol. Sci.">
        <title>Draft Genome of Tanacetum Coccineum: Genomic Comparison of Closely Related Tanacetum-Family Plants.</title>
        <authorList>
            <person name="Yamashiro T."/>
            <person name="Shiraishi A."/>
            <person name="Nakayama K."/>
            <person name="Satake H."/>
        </authorList>
    </citation>
    <scope>NUCLEOTIDE SEQUENCE</scope>
</reference>
<organism evidence="1 2">
    <name type="scientific">Tanacetum coccineum</name>
    <dbReference type="NCBI Taxonomy" id="301880"/>
    <lineage>
        <taxon>Eukaryota</taxon>
        <taxon>Viridiplantae</taxon>
        <taxon>Streptophyta</taxon>
        <taxon>Embryophyta</taxon>
        <taxon>Tracheophyta</taxon>
        <taxon>Spermatophyta</taxon>
        <taxon>Magnoliopsida</taxon>
        <taxon>eudicotyledons</taxon>
        <taxon>Gunneridae</taxon>
        <taxon>Pentapetalae</taxon>
        <taxon>asterids</taxon>
        <taxon>campanulids</taxon>
        <taxon>Asterales</taxon>
        <taxon>Asteraceae</taxon>
        <taxon>Asteroideae</taxon>
        <taxon>Anthemideae</taxon>
        <taxon>Anthemidinae</taxon>
        <taxon>Tanacetum</taxon>
    </lineage>
</organism>
<comment type="caution">
    <text evidence="1">The sequence shown here is derived from an EMBL/GenBank/DDBJ whole genome shotgun (WGS) entry which is preliminary data.</text>
</comment>
<gene>
    <name evidence="1" type="ORF">Tco_1056806</name>
</gene>